<evidence type="ECO:0000313" key="2">
    <source>
        <dbReference type="Proteomes" id="UP000238191"/>
    </source>
</evidence>
<protein>
    <submittedName>
        <fullName evidence="1">Uncharacterized protein</fullName>
    </submittedName>
</protein>
<dbReference type="EMBL" id="MDEI01000004">
    <property type="protein sequence ID" value="PPU69186.1"/>
    <property type="molecule type" value="Genomic_DNA"/>
</dbReference>
<sequence length="275" mass="31135">MSTPERAWVIVLAKRSSPDWKALARDYAAGMPVPPTRYFPFHDPRFPREVPDLIDRWNRLSNVSYFECRARLCEIADQAARRVDGATVITWTEVATYLARRSDGRVLVFYHDDDDWFHPSLAGMLDELDVTSVDAVVFSFIRLASVLTTFTFQGVRTAAAIGRCEAFRYRYCTNNYGLTARALSRAADLVEHTDASAAAEAFGFVDLQIDAVLSATNKTPCSATWLSRLPDTKCGFDRYIRAYIQTLEGMEIPAQSNWIERPLHQTIDLFRSTAQ</sequence>
<gene>
    <name evidence="1" type="ORF">XpiCFBP4643_06565</name>
</gene>
<evidence type="ECO:0000313" key="1">
    <source>
        <dbReference type="EMBL" id="PPU69186.1"/>
    </source>
</evidence>
<organism evidence="1 2">
    <name type="scientific">Xanthomonas pisi</name>
    <dbReference type="NCBI Taxonomy" id="56457"/>
    <lineage>
        <taxon>Bacteria</taxon>
        <taxon>Pseudomonadati</taxon>
        <taxon>Pseudomonadota</taxon>
        <taxon>Gammaproteobacteria</taxon>
        <taxon>Lysobacterales</taxon>
        <taxon>Lysobacteraceae</taxon>
        <taxon>Xanthomonas</taxon>
    </lineage>
</organism>
<dbReference type="Proteomes" id="UP000238191">
    <property type="component" value="Unassembled WGS sequence"/>
</dbReference>
<proteinExistence type="predicted"/>
<comment type="caution">
    <text evidence="1">The sequence shown here is derived from an EMBL/GenBank/DDBJ whole genome shotgun (WGS) entry which is preliminary data.</text>
</comment>
<accession>A0A2S7D5T9</accession>
<name>A0A2S7D5T9_9XANT</name>
<reference evidence="2" key="1">
    <citation type="submission" date="2016-08" db="EMBL/GenBank/DDBJ databases">
        <authorList>
            <person name="Merda D."/>
            <person name="Briand M."/>
            <person name="Taghouti G."/>
            <person name="Carrere S."/>
            <person name="Gouzy J."/>
            <person name="Portier P."/>
            <person name="Jacques M.-A."/>
            <person name="Fischer-Le Saux M."/>
        </authorList>
    </citation>
    <scope>NUCLEOTIDE SEQUENCE [LARGE SCALE GENOMIC DNA]</scope>
    <source>
        <strain evidence="2">CFBP4643</strain>
    </source>
</reference>
<dbReference type="AlphaFoldDB" id="A0A2S7D5T9"/>
<keyword evidence="2" id="KW-1185">Reference proteome</keyword>